<feature type="compositionally biased region" description="Low complexity" evidence="7">
    <location>
        <begin position="408"/>
        <end position="419"/>
    </location>
</feature>
<feature type="transmembrane region" description="Helical" evidence="8">
    <location>
        <begin position="78"/>
        <end position="96"/>
    </location>
</feature>
<feature type="compositionally biased region" description="Basic and acidic residues" evidence="7">
    <location>
        <begin position="13"/>
        <end position="47"/>
    </location>
</feature>
<dbReference type="EMBL" id="SSMQ01000037">
    <property type="protein sequence ID" value="TKD01825.1"/>
    <property type="molecule type" value="Genomic_DNA"/>
</dbReference>
<gene>
    <name evidence="10" type="ORF">E8A74_30025</name>
</gene>
<keyword evidence="2" id="KW-0813">Transport</keyword>
<comment type="subcellular location">
    <subcellularLocation>
        <location evidence="1">Cell membrane</location>
        <topology evidence="1">Multi-pass membrane protein</topology>
    </subcellularLocation>
</comment>
<evidence type="ECO:0000256" key="8">
    <source>
        <dbReference type="SAM" id="Phobius"/>
    </source>
</evidence>
<keyword evidence="4 8" id="KW-0812">Transmembrane</keyword>
<evidence type="ECO:0000256" key="5">
    <source>
        <dbReference type="ARBA" id="ARBA00022989"/>
    </source>
</evidence>
<proteinExistence type="predicted"/>
<organism evidence="10 11">
    <name type="scientific">Polyangium fumosum</name>
    <dbReference type="NCBI Taxonomy" id="889272"/>
    <lineage>
        <taxon>Bacteria</taxon>
        <taxon>Pseudomonadati</taxon>
        <taxon>Myxococcota</taxon>
        <taxon>Polyangia</taxon>
        <taxon>Polyangiales</taxon>
        <taxon>Polyangiaceae</taxon>
        <taxon>Polyangium</taxon>
    </lineage>
</organism>
<dbReference type="Pfam" id="PF04290">
    <property type="entry name" value="DctQ"/>
    <property type="match status" value="1"/>
</dbReference>
<dbReference type="Proteomes" id="UP000309215">
    <property type="component" value="Unassembled WGS sequence"/>
</dbReference>
<evidence type="ECO:0000256" key="3">
    <source>
        <dbReference type="ARBA" id="ARBA00022475"/>
    </source>
</evidence>
<feature type="transmembrane region" description="Helical" evidence="8">
    <location>
        <begin position="108"/>
        <end position="130"/>
    </location>
</feature>
<feature type="region of interest" description="Disordered" evidence="7">
    <location>
        <begin position="1"/>
        <end position="55"/>
    </location>
</feature>
<feature type="compositionally biased region" description="Acidic residues" evidence="7">
    <location>
        <begin position="397"/>
        <end position="407"/>
    </location>
</feature>
<reference evidence="10 11" key="1">
    <citation type="submission" date="2019-04" db="EMBL/GenBank/DDBJ databases">
        <authorList>
            <person name="Li Y."/>
            <person name="Wang J."/>
        </authorList>
    </citation>
    <scope>NUCLEOTIDE SEQUENCE [LARGE SCALE GENOMIC DNA]</scope>
    <source>
        <strain evidence="10 11">DSM 14668</strain>
    </source>
</reference>
<feature type="transmembrane region" description="Helical" evidence="8">
    <location>
        <begin position="228"/>
        <end position="249"/>
    </location>
</feature>
<evidence type="ECO:0000256" key="6">
    <source>
        <dbReference type="ARBA" id="ARBA00023136"/>
    </source>
</evidence>
<feature type="region of interest" description="Disordered" evidence="7">
    <location>
        <begin position="395"/>
        <end position="419"/>
    </location>
</feature>
<dbReference type="RefSeq" id="WP_136932537.1">
    <property type="nucleotide sequence ID" value="NZ_SSMQ01000037.1"/>
</dbReference>
<comment type="caution">
    <text evidence="10">The sequence shown here is derived from an EMBL/GenBank/DDBJ whole genome shotgun (WGS) entry which is preliminary data.</text>
</comment>
<evidence type="ECO:0000313" key="10">
    <source>
        <dbReference type="EMBL" id="TKD01825.1"/>
    </source>
</evidence>
<feature type="transmembrane region" description="Helical" evidence="8">
    <location>
        <begin position="179"/>
        <end position="207"/>
    </location>
</feature>
<feature type="transmembrane region" description="Helical" evidence="8">
    <location>
        <begin position="142"/>
        <end position="159"/>
    </location>
</feature>
<accession>A0A4U1J3V4</accession>
<dbReference type="OrthoDB" id="5496526at2"/>
<sequence>MAGERDDEGQGEATKDPAASKEPSETEASEGPKDGDAGETSARDEGSKTNVEPPRAGAAWARPFVRIERALTWFESRMVFLVLLALVLALVSWISLRGMAAPVQADNAAGTVFRGLLGAALLGALARFGTARAKIHDETKRAIVTVVAMTIGAAIAPAWRKVGVEHFDAILNWLQEGSALTLVGGLRGVATRLTLLVALIGASLAAARSKHINIDVVLRFMQPKLRPFVHIAGALATAAVCFTAGFGFFDYISIEGFGQRKDALLAEKVSGVARTSSLHLFVLRKQMALDLRAMPSVVFQGVRWDDPSRMNGRAWNAWLDEAGFAERFTAEELASMKAQPGAEDEPRIAIVNLPNESARGLLVHDLNLVWLFGLWMIGLRVLLRALLVASGHASVEPDAEEPDEDDASSAPAAAGEGAR</sequence>
<evidence type="ECO:0000256" key="7">
    <source>
        <dbReference type="SAM" id="MobiDB-lite"/>
    </source>
</evidence>
<keyword evidence="5 8" id="KW-1133">Transmembrane helix</keyword>
<evidence type="ECO:0000313" key="11">
    <source>
        <dbReference type="Proteomes" id="UP000309215"/>
    </source>
</evidence>
<evidence type="ECO:0000256" key="4">
    <source>
        <dbReference type="ARBA" id="ARBA00022692"/>
    </source>
</evidence>
<keyword evidence="11" id="KW-1185">Reference proteome</keyword>
<evidence type="ECO:0000256" key="2">
    <source>
        <dbReference type="ARBA" id="ARBA00022448"/>
    </source>
</evidence>
<keyword evidence="3" id="KW-1003">Cell membrane</keyword>
<protein>
    <submittedName>
        <fullName evidence="10">TRAP transporter small permease subunit</fullName>
    </submittedName>
</protein>
<name>A0A4U1J3V4_9BACT</name>
<feature type="domain" description="Tripartite ATP-independent periplasmic transporters DctQ component" evidence="9">
    <location>
        <begin position="190"/>
        <end position="249"/>
    </location>
</feature>
<dbReference type="InterPro" id="IPR055348">
    <property type="entry name" value="DctQ"/>
</dbReference>
<keyword evidence="6 8" id="KW-0472">Membrane</keyword>
<evidence type="ECO:0000256" key="1">
    <source>
        <dbReference type="ARBA" id="ARBA00004651"/>
    </source>
</evidence>
<dbReference type="AlphaFoldDB" id="A0A4U1J3V4"/>
<dbReference type="GO" id="GO:0005886">
    <property type="term" value="C:plasma membrane"/>
    <property type="evidence" value="ECO:0007669"/>
    <property type="project" value="UniProtKB-SubCell"/>
</dbReference>
<feature type="compositionally biased region" description="Acidic residues" evidence="7">
    <location>
        <begin position="1"/>
        <end position="10"/>
    </location>
</feature>
<evidence type="ECO:0000259" key="9">
    <source>
        <dbReference type="Pfam" id="PF04290"/>
    </source>
</evidence>